<feature type="compositionally biased region" description="Basic residues" evidence="1">
    <location>
        <begin position="77"/>
        <end position="88"/>
    </location>
</feature>
<protein>
    <submittedName>
        <fullName evidence="3">DUF4012 domain-containing protein</fullName>
    </submittedName>
</protein>
<accession>A0A7S8RHB6</accession>
<keyword evidence="2" id="KW-0812">Transmembrane</keyword>
<dbReference type="InterPro" id="IPR025101">
    <property type="entry name" value="DUF4012"/>
</dbReference>
<evidence type="ECO:0000256" key="1">
    <source>
        <dbReference type="SAM" id="MobiDB-lite"/>
    </source>
</evidence>
<evidence type="ECO:0000313" key="3">
    <source>
        <dbReference type="EMBL" id="QPE04951.1"/>
    </source>
</evidence>
<dbReference type="RefSeq" id="WP_195692972.1">
    <property type="nucleotide sequence ID" value="NZ_CP064760.1"/>
</dbReference>
<dbReference type="KEGG" id="msf:IT882_02175"/>
<sequence>MHDDAATPEDTAPEGSGDDEITAAPGRDESSTAAPGRDETDTAEPGRDEDNTAAPGRDESSTELAATRRAVDAEKSRRARARSRHRRERTAGIVAASVLGAFLLLGVAGVAWIGIRGALAYGHVADAQRAAENLAGSLTDPAAAAEAVPGMTADTSAARALTSDPVWNAAEHLPWVGPQLSATATVIAAVDDVAATALEPLAQAASGFSLDTLRPQGGAFDVAAIASLTDVATTATDSLAAASASVDAIDTTQLLPALAAPVTEVSDLLTNGLTAADALRRTAQLLPLALGGEGPRNYLVMFQNNAEWRSLGGIVGAMAMIHTDGGRMDLVDQGSSSDFTRYPDPVLPLSDEVLGIFVDKPGVYIQNVTQIPDYTVDGPLAREMWLRETGVAVDGVLALDPVTLSYLLEATGPITLPTGEQLTSENAIPLLLNDVYLRYPEPRDQDAFFAATAAVVFQTIADGAADPATLIQALARAGSERRLFMWSADPAEQAILDGTTIQGGLSVTDDTRTQFGVYLNDGTGSKMDYYTEATASVGWCAASTAFTENLRPGEYLREDPLATVSVTLQSTAPADAATSLPEYITGGGSHGVPPGVTRTIAYLYLPTGSEVVSSVAGDDKAATVFGTGTHDGRDVLIWETFLDPGESATATIQVRTPQTPVLETLMTPTIGGSGLVAARACPIPTAANEG</sequence>
<feature type="transmembrane region" description="Helical" evidence="2">
    <location>
        <begin position="90"/>
        <end position="115"/>
    </location>
</feature>
<keyword evidence="4" id="KW-1185">Reference proteome</keyword>
<reference evidence="3 4" key="1">
    <citation type="submission" date="2020-11" db="EMBL/GenBank/DDBJ databases">
        <title>Amino acid is mineralized and recycled by bacteria in oceanic microbiome.</title>
        <authorList>
            <person name="Zheng L.Y."/>
        </authorList>
    </citation>
    <scope>NUCLEOTIDE SEQUENCE [LARGE SCALE GENOMIC DNA]</scope>
    <source>
        <strain evidence="3 4">A32-1</strain>
    </source>
</reference>
<organism evidence="3 4">
    <name type="scientific">Microbacterium schleiferi</name>
    <dbReference type="NCBI Taxonomy" id="69362"/>
    <lineage>
        <taxon>Bacteria</taxon>
        <taxon>Bacillati</taxon>
        <taxon>Actinomycetota</taxon>
        <taxon>Actinomycetes</taxon>
        <taxon>Micrococcales</taxon>
        <taxon>Microbacteriaceae</taxon>
        <taxon>Microbacterium</taxon>
    </lineage>
</organism>
<dbReference type="Proteomes" id="UP000594480">
    <property type="component" value="Chromosome"/>
</dbReference>
<proteinExistence type="predicted"/>
<feature type="region of interest" description="Disordered" evidence="1">
    <location>
        <begin position="1"/>
        <end position="88"/>
    </location>
</feature>
<dbReference type="Pfam" id="PF13196">
    <property type="entry name" value="DUF4012"/>
    <property type="match status" value="1"/>
</dbReference>
<evidence type="ECO:0000313" key="4">
    <source>
        <dbReference type="Proteomes" id="UP000594480"/>
    </source>
</evidence>
<gene>
    <name evidence="3" type="ORF">IT882_02175</name>
</gene>
<evidence type="ECO:0000256" key="2">
    <source>
        <dbReference type="SAM" id="Phobius"/>
    </source>
</evidence>
<keyword evidence="2" id="KW-1133">Transmembrane helix</keyword>
<keyword evidence="2" id="KW-0472">Membrane</keyword>
<dbReference type="AlphaFoldDB" id="A0A7S8RHB6"/>
<name>A0A7S8RHB6_9MICO</name>
<feature type="compositionally biased region" description="Basic and acidic residues" evidence="1">
    <location>
        <begin position="26"/>
        <end position="60"/>
    </location>
</feature>
<dbReference type="EMBL" id="CP064760">
    <property type="protein sequence ID" value="QPE04951.1"/>
    <property type="molecule type" value="Genomic_DNA"/>
</dbReference>